<evidence type="ECO:0000256" key="3">
    <source>
        <dbReference type="ARBA" id="ARBA00023295"/>
    </source>
</evidence>
<dbReference type="InterPro" id="IPR017853">
    <property type="entry name" value="GH"/>
</dbReference>
<dbReference type="SUPFAM" id="SSF51445">
    <property type="entry name" value="(Trans)glycosidases"/>
    <property type="match status" value="1"/>
</dbReference>
<dbReference type="GO" id="GO:0003796">
    <property type="term" value="F:lysozyme activity"/>
    <property type="evidence" value="ECO:0007669"/>
    <property type="project" value="InterPro"/>
</dbReference>
<proteinExistence type="inferred from homology"/>
<dbReference type="Gene3D" id="3.20.20.80">
    <property type="entry name" value="Glycosidases"/>
    <property type="match status" value="1"/>
</dbReference>
<dbReference type="PANTHER" id="PTHR34135">
    <property type="entry name" value="LYSOZYME"/>
    <property type="match status" value="1"/>
</dbReference>
<evidence type="ECO:0000256" key="1">
    <source>
        <dbReference type="ARBA" id="ARBA00010646"/>
    </source>
</evidence>
<keyword evidence="3" id="KW-0326">Glycosidase</keyword>
<dbReference type="InterPro" id="IPR018077">
    <property type="entry name" value="Glyco_hydro_fam25_subgr"/>
</dbReference>
<dbReference type="Pfam" id="PF01183">
    <property type="entry name" value="Glyco_hydro_25"/>
    <property type="match status" value="1"/>
</dbReference>
<gene>
    <name evidence="4" type="ORF">SAMN05444584_1906</name>
</gene>
<dbReference type="PROSITE" id="PS51904">
    <property type="entry name" value="GLYCOSYL_HYDROL_F25_2"/>
    <property type="match status" value="1"/>
</dbReference>
<comment type="similarity">
    <text evidence="1">Belongs to the glycosyl hydrolase 25 family.</text>
</comment>
<dbReference type="AlphaFoldDB" id="A0A217EHU5"/>
<keyword evidence="5" id="KW-1185">Reference proteome</keyword>
<dbReference type="EMBL" id="FZLN01000004">
    <property type="protein sequence ID" value="SNQ29927.1"/>
    <property type="molecule type" value="Genomic_DNA"/>
</dbReference>
<dbReference type="InterPro" id="IPR002053">
    <property type="entry name" value="Glyco_hydro_25"/>
</dbReference>
<organism evidence="4 5">
    <name type="scientific">Acinetobacter apis</name>
    <dbReference type="NCBI Taxonomy" id="1229165"/>
    <lineage>
        <taxon>Bacteria</taxon>
        <taxon>Pseudomonadati</taxon>
        <taxon>Pseudomonadota</taxon>
        <taxon>Gammaproteobacteria</taxon>
        <taxon>Moraxellales</taxon>
        <taxon>Moraxellaceae</taxon>
        <taxon>Acinetobacter</taxon>
    </lineage>
</organism>
<accession>A0A217EHU5</accession>
<sequence>MSAHFPFVFRCTRMLILLLMIVFGAFPVFSTAKSYSVYGFDVSHHQGQITWSKIPRHQYQFVYIKATEGGDYEDPKFQDNWLNAREHGFRIGAYHFYRLCTAGRVQAEHFMATVPNKINALPPVIDLEYDTICIQKYSRAQLLREIQIMHDLLKQHYRKQPIFYTSENFYHIVLQGQFLHTPLWIRHYQADEPQLKDQRSWFLWQYSKHGRIPGILGMVDVNVYRSTQDHWQSYLQYLDHQELNHP</sequence>
<evidence type="ECO:0000313" key="5">
    <source>
        <dbReference type="Proteomes" id="UP000243463"/>
    </source>
</evidence>
<evidence type="ECO:0000256" key="2">
    <source>
        <dbReference type="ARBA" id="ARBA00022801"/>
    </source>
</evidence>
<dbReference type="PANTHER" id="PTHR34135:SF2">
    <property type="entry name" value="LYSOZYME"/>
    <property type="match status" value="1"/>
</dbReference>
<dbReference type="GO" id="GO:0016998">
    <property type="term" value="P:cell wall macromolecule catabolic process"/>
    <property type="evidence" value="ECO:0007669"/>
    <property type="project" value="InterPro"/>
</dbReference>
<reference evidence="5" key="1">
    <citation type="submission" date="2017-06" db="EMBL/GenBank/DDBJ databases">
        <authorList>
            <person name="Varghese N."/>
            <person name="Submissions S."/>
        </authorList>
    </citation>
    <scope>NUCLEOTIDE SEQUENCE [LARGE SCALE GENOMIC DNA]</scope>
    <source>
        <strain evidence="5">ANC 5114</strain>
    </source>
</reference>
<dbReference type="GO" id="GO:0016052">
    <property type="term" value="P:carbohydrate catabolic process"/>
    <property type="evidence" value="ECO:0007669"/>
    <property type="project" value="TreeGrafter"/>
</dbReference>
<name>A0A217EHU5_9GAMM</name>
<dbReference type="GO" id="GO:0009253">
    <property type="term" value="P:peptidoglycan catabolic process"/>
    <property type="evidence" value="ECO:0007669"/>
    <property type="project" value="InterPro"/>
</dbReference>
<dbReference type="CDD" id="cd06413">
    <property type="entry name" value="GH25_muramidase_1"/>
    <property type="match status" value="1"/>
</dbReference>
<dbReference type="Proteomes" id="UP000243463">
    <property type="component" value="Unassembled WGS sequence"/>
</dbReference>
<protein>
    <submittedName>
        <fullName evidence="4">Lysozyme</fullName>
    </submittedName>
</protein>
<evidence type="ECO:0000313" key="4">
    <source>
        <dbReference type="EMBL" id="SNQ29927.1"/>
    </source>
</evidence>
<dbReference type="SMART" id="SM00641">
    <property type="entry name" value="Glyco_25"/>
    <property type="match status" value="1"/>
</dbReference>
<keyword evidence="2" id="KW-0378">Hydrolase</keyword>